<dbReference type="EMBL" id="BOVK01000003">
    <property type="protein sequence ID" value="GIQ67431.1"/>
    <property type="molecule type" value="Genomic_DNA"/>
</dbReference>
<proteinExistence type="predicted"/>
<keyword evidence="2" id="KW-1185">Reference proteome</keyword>
<dbReference type="RefSeq" id="WP_213410021.1">
    <property type="nucleotide sequence ID" value="NZ_BOVK01000003.1"/>
</dbReference>
<evidence type="ECO:0000313" key="2">
    <source>
        <dbReference type="Proteomes" id="UP000677918"/>
    </source>
</evidence>
<comment type="caution">
    <text evidence="1">The sequence shown here is derived from an EMBL/GenBank/DDBJ whole genome shotgun (WGS) entry which is preliminary data.</text>
</comment>
<reference evidence="1" key="1">
    <citation type="submission" date="2021-04" db="EMBL/GenBank/DDBJ databases">
        <title>Draft genome sequence of Xylanibacillus composti strain K13.</title>
        <authorList>
            <person name="Uke A."/>
            <person name="Chhe C."/>
            <person name="Baramee S."/>
            <person name="Kosugi A."/>
        </authorList>
    </citation>
    <scope>NUCLEOTIDE SEQUENCE</scope>
    <source>
        <strain evidence="1">K13</strain>
    </source>
</reference>
<gene>
    <name evidence="1" type="ORF">XYCOK13_02550</name>
</gene>
<protein>
    <submittedName>
        <fullName evidence="1">Uncharacterized protein</fullName>
    </submittedName>
</protein>
<dbReference type="Proteomes" id="UP000677918">
    <property type="component" value="Unassembled WGS sequence"/>
</dbReference>
<organism evidence="1 2">
    <name type="scientific">Xylanibacillus composti</name>
    <dbReference type="NCBI Taxonomy" id="1572762"/>
    <lineage>
        <taxon>Bacteria</taxon>
        <taxon>Bacillati</taxon>
        <taxon>Bacillota</taxon>
        <taxon>Bacilli</taxon>
        <taxon>Bacillales</taxon>
        <taxon>Paenibacillaceae</taxon>
        <taxon>Xylanibacillus</taxon>
    </lineage>
</organism>
<sequence>MDDRQRRRIFQRVKTFSNDKFWEWMNWLHSQAYAKAVQHYTEAAEIVLPPRYQKALHDKATEIREQWDGMSTVTLDGTTGTEFDRVMGQVKEE</sequence>
<evidence type="ECO:0000313" key="1">
    <source>
        <dbReference type="EMBL" id="GIQ67431.1"/>
    </source>
</evidence>
<dbReference type="AlphaFoldDB" id="A0A8J4M1D9"/>
<name>A0A8J4M1D9_9BACL</name>
<accession>A0A8J4M1D9</accession>